<dbReference type="Pfam" id="PF10882">
    <property type="entry name" value="bPH_5"/>
    <property type="match status" value="1"/>
</dbReference>
<dbReference type="EMBL" id="FXXC01000001">
    <property type="protein sequence ID" value="SMR92597.1"/>
    <property type="molecule type" value="Genomic_DNA"/>
</dbReference>
<comment type="caution">
    <text evidence="3">The sequence shown here is derived from an EMBL/GenBank/DDBJ whole genome shotgun (WGS) entry which is preliminary data.</text>
</comment>
<dbReference type="Proteomes" id="UP000196803">
    <property type="component" value="Unassembled WGS sequence"/>
</dbReference>
<dbReference type="GeneID" id="31773315"/>
<evidence type="ECO:0000313" key="3">
    <source>
        <dbReference type="EMBL" id="SMR92597.1"/>
    </source>
</evidence>
<keyword evidence="1" id="KW-0472">Membrane</keyword>
<keyword evidence="1" id="KW-1133">Transmembrane helix</keyword>
<feature type="transmembrane region" description="Helical" evidence="1">
    <location>
        <begin position="48"/>
        <end position="72"/>
    </location>
</feature>
<feature type="transmembrane region" description="Helical" evidence="1">
    <location>
        <begin position="12"/>
        <end position="36"/>
    </location>
</feature>
<evidence type="ECO:0000313" key="4">
    <source>
        <dbReference type="Proteomes" id="UP000196803"/>
    </source>
</evidence>
<evidence type="ECO:0000259" key="2">
    <source>
        <dbReference type="Pfam" id="PF10882"/>
    </source>
</evidence>
<dbReference type="RefSeq" id="WP_015908340.1">
    <property type="nucleotide sequence ID" value="NZ_FUZJ01000001.1"/>
</dbReference>
<name>A0ABY1S7C1_CALBS</name>
<proteinExistence type="predicted"/>
<organism evidence="3 4">
    <name type="scientific">Caldicellulosiruptor bescii</name>
    <name type="common">Anaerocellum thermophilum</name>
    <dbReference type="NCBI Taxonomy" id="31899"/>
    <lineage>
        <taxon>Bacteria</taxon>
        <taxon>Bacillati</taxon>
        <taxon>Bacillota</taxon>
        <taxon>Bacillota incertae sedis</taxon>
        <taxon>Caldicellulosiruptorales</taxon>
        <taxon>Caldicellulosiruptoraceae</taxon>
        <taxon>Caldicellulosiruptor</taxon>
    </lineage>
</organism>
<dbReference type="InterPro" id="IPR027783">
    <property type="entry name" value="Bacterial_PH-related"/>
</dbReference>
<accession>A0ABY1S7C1</accession>
<protein>
    <submittedName>
        <fullName evidence="3">PH domain-containing protein</fullName>
    </submittedName>
</protein>
<feature type="domain" description="Bacterial Pleckstrin homology" evidence="2">
    <location>
        <begin position="74"/>
        <end position="174"/>
    </location>
</feature>
<sequence length="180" mass="20957">MNYIKMKPSYSWGWLFPFHIFMLTFFVFLLCVYLLIVKGLPQKTYIFVSVLITSILSCLIAVLGILYTIFFFTMNYKLNPDQLILKCGWHKKTIYYNQIEKVTIENLKANFLADTQSVFKVPGYAIGKVYYFGMGYIYMCATRVNKNILVIYLKNGEKVGITPKNLEEFKNILIEKAGLN</sequence>
<evidence type="ECO:0000256" key="1">
    <source>
        <dbReference type="SAM" id="Phobius"/>
    </source>
</evidence>
<reference evidence="3 4" key="1">
    <citation type="submission" date="2017-05" db="EMBL/GenBank/DDBJ databases">
        <authorList>
            <person name="Varghese N."/>
            <person name="Submissions S."/>
        </authorList>
    </citation>
    <scope>NUCLEOTIDE SEQUENCE [LARGE SCALE GENOMIC DNA]</scope>
    <source>
        <strain evidence="3 4">MACB1020</strain>
    </source>
</reference>
<keyword evidence="1" id="KW-0812">Transmembrane</keyword>
<keyword evidence="4" id="KW-1185">Reference proteome</keyword>
<gene>
    <name evidence="3" type="ORF">SAMN05216240_1102</name>
</gene>